<evidence type="ECO:0000313" key="3">
    <source>
        <dbReference type="Proteomes" id="UP000006882"/>
    </source>
</evidence>
<keyword evidence="1" id="KW-0812">Transmembrane</keyword>
<keyword evidence="3" id="KW-1185">Reference proteome</keyword>
<accession>A0A251NK46</accession>
<feature type="transmembrane region" description="Helical" evidence="1">
    <location>
        <begin position="30"/>
        <end position="48"/>
    </location>
</feature>
<protein>
    <submittedName>
        <fullName evidence="2">Uncharacterized protein</fullName>
    </submittedName>
</protein>
<keyword evidence="1" id="KW-0472">Membrane</keyword>
<name>A0A251NK46_PRUPE</name>
<sequence>MVSLTCFHLSFCESFSSLLCESFSSPLGESFICIVMAWFFQALFLFYYSKFAILVGMPIPEFLRSYLIVSGDTPYCLNFDIRLLCYCNGSFMVSDFFS</sequence>
<dbReference type="EMBL" id="CM007656">
    <property type="protein sequence ID" value="ONH99682.1"/>
    <property type="molecule type" value="Genomic_DNA"/>
</dbReference>
<keyword evidence="1" id="KW-1133">Transmembrane helix</keyword>
<evidence type="ECO:0000256" key="1">
    <source>
        <dbReference type="SAM" id="Phobius"/>
    </source>
</evidence>
<evidence type="ECO:0000313" key="2">
    <source>
        <dbReference type="EMBL" id="ONH99682.1"/>
    </source>
</evidence>
<dbReference type="AlphaFoldDB" id="A0A251NK46"/>
<reference evidence="2 3" key="1">
    <citation type="journal article" date="2013" name="Nat. Genet.">
        <title>The high-quality draft genome of peach (Prunus persica) identifies unique patterns of genetic diversity, domestication and genome evolution.</title>
        <authorList>
            <consortium name="International Peach Genome Initiative"/>
            <person name="Verde I."/>
            <person name="Abbott A.G."/>
            <person name="Scalabrin S."/>
            <person name="Jung S."/>
            <person name="Shu S."/>
            <person name="Marroni F."/>
            <person name="Zhebentyayeva T."/>
            <person name="Dettori M.T."/>
            <person name="Grimwood J."/>
            <person name="Cattonaro F."/>
            <person name="Zuccolo A."/>
            <person name="Rossini L."/>
            <person name="Jenkins J."/>
            <person name="Vendramin E."/>
            <person name="Meisel L.A."/>
            <person name="Decroocq V."/>
            <person name="Sosinski B."/>
            <person name="Prochnik S."/>
            <person name="Mitros T."/>
            <person name="Policriti A."/>
            <person name="Cipriani G."/>
            <person name="Dondini L."/>
            <person name="Ficklin S."/>
            <person name="Goodstein D.M."/>
            <person name="Xuan P."/>
            <person name="Del Fabbro C."/>
            <person name="Aramini V."/>
            <person name="Copetti D."/>
            <person name="Gonzalez S."/>
            <person name="Horner D.S."/>
            <person name="Falchi R."/>
            <person name="Lucas S."/>
            <person name="Mica E."/>
            <person name="Maldonado J."/>
            <person name="Lazzari B."/>
            <person name="Bielenberg D."/>
            <person name="Pirona R."/>
            <person name="Miculan M."/>
            <person name="Barakat A."/>
            <person name="Testolin R."/>
            <person name="Stella A."/>
            <person name="Tartarini S."/>
            <person name="Tonutti P."/>
            <person name="Arus P."/>
            <person name="Orellana A."/>
            <person name="Wells C."/>
            <person name="Main D."/>
            <person name="Vizzotto G."/>
            <person name="Silva H."/>
            <person name="Salamini F."/>
            <person name="Schmutz J."/>
            <person name="Morgante M."/>
            <person name="Rokhsar D.S."/>
        </authorList>
    </citation>
    <scope>NUCLEOTIDE SEQUENCE [LARGE SCALE GENOMIC DNA]</scope>
    <source>
        <strain evidence="3">cv. Nemared</strain>
    </source>
</reference>
<proteinExistence type="predicted"/>
<gene>
    <name evidence="2" type="ORF">PRUPE_6G043100</name>
</gene>
<dbReference type="Gramene" id="ONH99682">
    <property type="protein sequence ID" value="ONH99682"/>
    <property type="gene ID" value="PRUPE_6G043100"/>
</dbReference>
<dbReference type="Proteomes" id="UP000006882">
    <property type="component" value="Chromosome G6"/>
</dbReference>
<organism evidence="2 3">
    <name type="scientific">Prunus persica</name>
    <name type="common">Peach</name>
    <name type="synonym">Amygdalus persica</name>
    <dbReference type="NCBI Taxonomy" id="3760"/>
    <lineage>
        <taxon>Eukaryota</taxon>
        <taxon>Viridiplantae</taxon>
        <taxon>Streptophyta</taxon>
        <taxon>Embryophyta</taxon>
        <taxon>Tracheophyta</taxon>
        <taxon>Spermatophyta</taxon>
        <taxon>Magnoliopsida</taxon>
        <taxon>eudicotyledons</taxon>
        <taxon>Gunneridae</taxon>
        <taxon>Pentapetalae</taxon>
        <taxon>rosids</taxon>
        <taxon>fabids</taxon>
        <taxon>Rosales</taxon>
        <taxon>Rosaceae</taxon>
        <taxon>Amygdaloideae</taxon>
        <taxon>Amygdaleae</taxon>
        <taxon>Prunus</taxon>
    </lineage>
</organism>